<name>A0A2R3MQG2_9BACE</name>
<dbReference type="RefSeq" id="WP_106068813.1">
    <property type="nucleotide sequence ID" value="NZ_CP027234.1"/>
</dbReference>
<proteinExistence type="predicted"/>
<dbReference type="InterPro" id="IPR007298">
    <property type="entry name" value="Cu-R_lipoprotein_NlpE"/>
</dbReference>
<accession>A0A2R3MQG2</accession>
<organism evidence="1 2">
    <name type="scientific">Prevotella heparinolytica</name>
    <dbReference type="NCBI Taxonomy" id="28113"/>
    <lineage>
        <taxon>Bacteria</taxon>
        <taxon>Pseudomonadati</taxon>
        <taxon>Bacteroidota</taxon>
        <taxon>Bacteroidia</taxon>
        <taxon>Bacteroidales</taxon>
        <taxon>Bacteroidaceae</taxon>
        <taxon>Bacteroides</taxon>
    </lineage>
</organism>
<dbReference type="KEGG" id="bhf:C3V43_04775"/>
<dbReference type="PROSITE" id="PS51257">
    <property type="entry name" value="PROKAR_LIPOPROTEIN"/>
    <property type="match status" value="1"/>
</dbReference>
<evidence type="ECO:0000313" key="1">
    <source>
        <dbReference type="EMBL" id="TCO93211.1"/>
    </source>
</evidence>
<dbReference type="AlphaFoldDB" id="A0A2R3MQG2"/>
<gene>
    <name evidence="1" type="ORF">EV202_10720</name>
</gene>
<sequence length="158" mass="17078">MKKVMMIAAIAAALISCKSKGTNNNDSASTNETVMAVTENAAAEVVYKGILPAADGPGIQYVLKLDNINSTEEGTYTLETTYLEAEGAGKDKSFTSKGKKQVIQKDVNNEKKTAIKLIPDDSDTPIYFVIVNDSTLRLVNEELQEAAGELNYDIVLVR</sequence>
<dbReference type="EMBL" id="SLXB01000007">
    <property type="protein sequence ID" value="TCO93211.1"/>
    <property type="molecule type" value="Genomic_DNA"/>
</dbReference>
<dbReference type="Gene3D" id="2.40.128.640">
    <property type="match status" value="1"/>
</dbReference>
<evidence type="ECO:0000313" key="2">
    <source>
        <dbReference type="Proteomes" id="UP000295600"/>
    </source>
</evidence>
<dbReference type="Pfam" id="PF04170">
    <property type="entry name" value="NlpE"/>
    <property type="match status" value="1"/>
</dbReference>
<protein>
    <submittedName>
        <fullName evidence="1">NlpE-like protein</fullName>
    </submittedName>
</protein>
<reference evidence="1 2" key="1">
    <citation type="submission" date="2019-03" db="EMBL/GenBank/DDBJ databases">
        <title>Genomic Encyclopedia of Type Strains, Phase IV (KMG-IV): sequencing the most valuable type-strain genomes for metagenomic binning, comparative biology and taxonomic classification.</title>
        <authorList>
            <person name="Goeker M."/>
        </authorList>
    </citation>
    <scope>NUCLEOTIDE SEQUENCE [LARGE SCALE GENOMIC DNA]</scope>
    <source>
        <strain evidence="1 2">DSM 23917</strain>
    </source>
</reference>
<dbReference type="GeneID" id="94547762"/>
<dbReference type="Proteomes" id="UP000295600">
    <property type="component" value="Unassembled WGS sequence"/>
</dbReference>
<comment type="caution">
    <text evidence="1">The sequence shown here is derived from an EMBL/GenBank/DDBJ whole genome shotgun (WGS) entry which is preliminary data.</text>
</comment>